<name>A0A4Z2I8W5_9TELE</name>
<sequence>MKKPCASKVLTPPLKLRASWGFRDGSDGVTKLTQRADDRVNFQFRYPTEGFPVDKEEDMHAGLVHATCRLQKKQGVRKERRGEVRRQEKNEPGEGGDGGGGRIRPVVLNSWQPLVSFRLGADESREAVAVTAAVAASEKSHHSLFPQQHISDYYKE</sequence>
<dbReference type="EMBL" id="SRLO01000123">
    <property type="protein sequence ID" value="TNN73553.1"/>
    <property type="molecule type" value="Genomic_DNA"/>
</dbReference>
<feature type="compositionally biased region" description="Basic and acidic residues" evidence="1">
    <location>
        <begin position="76"/>
        <end position="92"/>
    </location>
</feature>
<feature type="compositionally biased region" description="Gly residues" evidence="1">
    <location>
        <begin position="93"/>
        <end position="102"/>
    </location>
</feature>
<dbReference type="Proteomes" id="UP000314294">
    <property type="component" value="Unassembled WGS sequence"/>
</dbReference>
<evidence type="ECO:0000256" key="1">
    <source>
        <dbReference type="SAM" id="MobiDB-lite"/>
    </source>
</evidence>
<gene>
    <name evidence="2" type="ORF">EYF80_016148</name>
</gene>
<keyword evidence="3" id="KW-1185">Reference proteome</keyword>
<dbReference type="AlphaFoldDB" id="A0A4Z2I8W5"/>
<organism evidence="2 3">
    <name type="scientific">Liparis tanakae</name>
    <name type="common">Tanaka's snailfish</name>
    <dbReference type="NCBI Taxonomy" id="230148"/>
    <lineage>
        <taxon>Eukaryota</taxon>
        <taxon>Metazoa</taxon>
        <taxon>Chordata</taxon>
        <taxon>Craniata</taxon>
        <taxon>Vertebrata</taxon>
        <taxon>Euteleostomi</taxon>
        <taxon>Actinopterygii</taxon>
        <taxon>Neopterygii</taxon>
        <taxon>Teleostei</taxon>
        <taxon>Neoteleostei</taxon>
        <taxon>Acanthomorphata</taxon>
        <taxon>Eupercaria</taxon>
        <taxon>Perciformes</taxon>
        <taxon>Cottioidei</taxon>
        <taxon>Cottales</taxon>
        <taxon>Liparidae</taxon>
        <taxon>Liparis</taxon>
    </lineage>
</organism>
<comment type="caution">
    <text evidence="2">The sequence shown here is derived from an EMBL/GenBank/DDBJ whole genome shotgun (WGS) entry which is preliminary data.</text>
</comment>
<accession>A0A4Z2I8W5</accession>
<protein>
    <submittedName>
        <fullName evidence="2">Uncharacterized protein</fullName>
    </submittedName>
</protein>
<reference evidence="2 3" key="1">
    <citation type="submission" date="2019-03" db="EMBL/GenBank/DDBJ databases">
        <title>First draft genome of Liparis tanakae, snailfish: a comprehensive survey of snailfish specific genes.</title>
        <authorList>
            <person name="Kim W."/>
            <person name="Song I."/>
            <person name="Jeong J.-H."/>
            <person name="Kim D."/>
            <person name="Kim S."/>
            <person name="Ryu S."/>
            <person name="Song J.Y."/>
            <person name="Lee S.K."/>
        </authorList>
    </citation>
    <scope>NUCLEOTIDE SEQUENCE [LARGE SCALE GENOMIC DNA]</scope>
    <source>
        <tissue evidence="2">Muscle</tissue>
    </source>
</reference>
<proteinExistence type="predicted"/>
<evidence type="ECO:0000313" key="2">
    <source>
        <dbReference type="EMBL" id="TNN73553.1"/>
    </source>
</evidence>
<evidence type="ECO:0000313" key="3">
    <source>
        <dbReference type="Proteomes" id="UP000314294"/>
    </source>
</evidence>
<feature type="region of interest" description="Disordered" evidence="1">
    <location>
        <begin position="73"/>
        <end position="103"/>
    </location>
</feature>